<feature type="region of interest" description="Disordered" evidence="14">
    <location>
        <begin position="2007"/>
        <end position="2037"/>
    </location>
</feature>
<feature type="compositionally biased region" description="Low complexity" evidence="14">
    <location>
        <begin position="2013"/>
        <end position="2024"/>
    </location>
</feature>
<feature type="compositionally biased region" description="Polar residues" evidence="14">
    <location>
        <begin position="1561"/>
        <end position="1579"/>
    </location>
</feature>
<feature type="region of interest" description="Disordered" evidence="14">
    <location>
        <begin position="1061"/>
        <end position="1129"/>
    </location>
</feature>
<dbReference type="FunFam" id="3.30.200.20:FF:000494">
    <property type="entry name" value="serine/threonine-protein kinase WNK2 isoform X2"/>
    <property type="match status" value="1"/>
</dbReference>
<comment type="subcellular location">
    <subcellularLocation>
        <location evidence="2">Cytoplasm</location>
    </subcellularLocation>
</comment>
<dbReference type="PANTHER" id="PTHR13902">
    <property type="entry name" value="SERINE/THREONINE-PROTEIN KINASE WNK WITH NO LYSINE -RELATED"/>
    <property type="match status" value="1"/>
</dbReference>
<feature type="coiled-coil region" evidence="13">
    <location>
        <begin position="1809"/>
        <end position="1840"/>
    </location>
</feature>
<feature type="compositionally biased region" description="Basic residues" evidence="14">
    <location>
        <begin position="1111"/>
        <end position="1122"/>
    </location>
</feature>
<name>A0A6J2ES87_ZALCA</name>
<dbReference type="SUPFAM" id="SSF56112">
    <property type="entry name" value="Protein kinase-like (PK-like)"/>
    <property type="match status" value="1"/>
</dbReference>
<feature type="region of interest" description="Disordered" evidence="14">
    <location>
        <begin position="1710"/>
        <end position="1747"/>
    </location>
</feature>
<feature type="compositionally biased region" description="Basic residues" evidence="14">
    <location>
        <begin position="1859"/>
        <end position="1869"/>
    </location>
</feature>
<feature type="region of interest" description="Disordered" evidence="14">
    <location>
        <begin position="1208"/>
        <end position="1241"/>
    </location>
</feature>
<dbReference type="GeneID" id="113934390"/>
<feature type="compositionally biased region" description="Low complexity" evidence="14">
    <location>
        <begin position="24"/>
        <end position="44"/>
    </location>
</feature>
<evidence type="ECO:0000256" key="2">
    <source>
        <dbReference type="ARBA" id="ARBA00004496"/>
    </source>
</evidence>
<dbReference type="RefSeq" id="XP_027471086.2">
    <property type="nucleotide sequence ID" value="XM_027615285.2"/>
</dbReference>
<evidence type="ECO:0000256" key="1">
    <source>
        <dbReference type="ARBA" id="ARBA00001946"/>
    </source>
</evidence>
<evidence type="ECO:0000256" key="11">
    <source>
        <dbReference type="ARBA" id="ARBA00047899"/>
    </source>
</evidence>
<evidence type="ECO:0000256" key="8">
    <source>
        <dbReference type="ARBA" id="ARBA00022741"/>
    </source>
</evidence>
<dbReference type="FunFam" id="3.10.20.90:FF:000007">
    <property type="entry name" value="Serine/threonine-protein kinase WNK1 isoform 1"/>
    <property type="match status" value="1"/>
</dbReference>
<dbReference type="InterPro" id="IPR000719">
    <property type="entry name" value="Prot_kinase_dom"/>
</dbReference>
<proteinExistence type="predicted"/>
<feature type="region of interest" description="Disordered" evidence="14">
    <location>
        <begin position="2057"/>
        <end position="2087"/>
    </location>
</feature>
<evidence type="ECO:0000256" key="5">
    <source>
        <dbReference type="ARBA" id="ARBA00022527"/>
    </source>
</evidence>
<dbReference type="PROSITE" id="PS00108">
    <property type="entry name" value="PROTEIN_KINASE_ST"/>
    <property type="match status" value="1"/>
</dbReference>
<comment type="catalytic activity">
    <reaction evidence="12">
        <text>L-seryl-[protein] + ATP = O-phospho-L-seryl-[protein] + ADP + H(+)</text>
        <dbReference type="Rhea" id="RHEA:17989"/>
        <dbReference type="Rhea" id="RHEA-COMP:9863"/>
        <dbReference type="Rhea" id="RHEA-COMP:11604"/>
        <dbReference type="ChEBI" id="CHEBI:15378"/>
        <dbReference type="ChEBI" id="CHEBI:29999"/>
        <dbReference type="ChEBI" id="CHEBI:30616"/>
        <dbReference type="ChEBI" id="CHEBI:83421"/>
        <dbReference type="ChEBI" id="CHEBI:456216"/>
        <dbReference type="EC" id="2.7.11.1"/>
    </reaction>
</comment>
<dbReference type="GO" id="GO:0005524">
    <property type="term" value="F:ATP binding"/>
    <property type="evidence" value="ECO:0007669"/>
    <property type="project" value="UniProtKB-KW"/>
</dbReference>
<feature type="region of interest" description="Disordered" evidence="14">
    <location>
        <begin position="670"/>
        <end position="728"/>
    </location>
</feature>
<feature type="compositionally biased region" description="Low complexity" evidence="14">
    <location>
        <begin position="135"/>
        <end position="146"/>
    </location>
</feature>
<evidence type="ECO:0000256" key="13">
    <source>
        <dbReference type="SAM" id="Coils"/>
    </source>
</evidence>
<evidence type="ECO:0000256" key="3">
    <source>
        <dbReference type="ARBA" id="ARBA00012513"/>
    </source>
</evidence>
<dbReference type="FunFam" id="3.10.20.90:FF:000012">
    <property type="entry name" value="Serine/threonine-protein kinase WNK1 isoform 2"/>
    <property type="match status" value="1"/>
</dbReference>
<evidence type="ECO:0000259" key="15">
    <source>
        <dbReference type="PROSITE" id="PS50011"/>
    </source>
</evidence>
<dbReference type="InterPro" id="IPR008271">
    <property type="entry name" value="Ser/Thr_kinase_AS"/>
</dbReference>
<dbReference type="Pfam" id="PF12202">
    <property type="entry name" value="OSR1_C"/>
    <property type="match status" value="1"/>
</dbReference>
<dbReference type="Proteomes" id="UP000515165">
    <property type="component" value="Chromosome 13"/>
</dbReference>
<evidence type="ECO:0000256" key="14">
    <source>
        <dbReference type="SAM" id="MobiDB-lite"/>
    </source>
</evidence>
<feature type="region of interest" description="Disordered" evidence="14">
    <location>
        <begin position="1035"/>
        <end position="1054"/>
    </location>
</feature>
<feature type="domain" description="Protein kinase" evidence="15">
    <location>
        <begin position="189"/>
        <end position="447"/>
    </location>
</feature>
<dbReference type="Pfam" id="PF24889">
    <property type="entry name" value="CCTL2_WNK"/>
    <property type="match status" value="1"/>
</dbReference>
<dbReference type="InterPro" id="IPR011009">
    <property type="entry name" value="Kinase-like_dom_sf"/>
</dbReference>
<keyword evidence="7" id="KW-0808">Transferase</keyword>
<dbReference type="CTD" id="65268"/>
<protein>
    <recommendedName>
        <fullName evidence="3">non-specific serine/threonine protein kinase</fullName>
        <ecNumber evidence="3">2.7.11.1</ecNumber>
    </recommendedName>
</protein>
<comment type="catalytic activity">
    <reaction evidence="11">
        <text>L-threonyl-[protein] + ATP = O-phospho-L-threonyl-[protein] + ADP + H(+)</text>
        <dbReference type="Rhea" id="RHEA:46608"/>
        <dbReference type="Rhea" id="RHEA-COMP:11060"/>
        <dbReference type="Rhea" id="RHEA-COMP:11605"/>
        <dbReference type="ChEBI" id="CHEBI:15378"/>
        <dbReference type="ChEBI" id="CHEBI:30013"/>
        <dbReference type="ChEBI" id="CHEBI:30616"/>
        <dbReference type="ChEBI" id="CHEBI:61977"/>
        <dbReference type="ChEBI" id="CHEBI:456216"/>
        <dbReference type="EC" id="2.7.11.1"/>
    </reaction>
</comment>
<feature type="compositionally biased region" description="Low complexity" evidence="14">
    <location>
        <begin position="1438"/>
        <end position="1449"/>
    </location>
</feature>
<keyword evidence="8" id="KW-0547">Nucleotide-binding</keyword>
<feature type="region of interest" description="Disordered" evidence="14">
    <location>
        <begin position="1848"/>
        <end position="1869"/>
    </location>
</feature>
<keyword evidence="4" id="KW-0963">Cytoplasm</keyword>
<dbReference type="PROSITE" id="PS50011">
    <property type="entry name" value="PROTEIN_KINASE_DOM"/>
    <property type="match status" value="1"/>
</dbReference>
<evidence type="ECO:0000313" key="17">
    <source>
        <dbReference type="RefSeq" id="XP_027471086.2"/>
    </source>
</evidence>
<evidence type="ECO:0000313" key="16">
    <source>
        <dbReference type="Proteomes" id="UP000515165"/>
    </source>
</evidence>
<feature type="compositionally biased region" description="Pro residues" evidence="14">
    <location>
        <begin position="1035"/>
        <end position="1045"/>
    </location>
</feature>
<feature type="compositionally biased region" description="Basic and acidic residues" evidence="14">
    <location>
        <begin position="1"/>
        <end position="11"/>
    </location>
</feature>
<feature type="compositionally biased region" description="Pro residues" evidence="14">
    <location>
        <begin position="679"/>
        <end position="689"/>
    </location>
</feature>
<keyword evidence="9 17" id="KW-0418">Kinase</keyword>
<dbReference type="Gene3D" id="3.30.200.20">
    <property type="entry name" value="Phosphorylase Kinase, domain 1"/>
    <property type="match status" value="1"/>
</dbReference>
<dbReference type="EC" id="2.7.11.1" evidence="3"/>
<feature type="region of interest" description="Disordered" evidence="14">
    <location>
        <begin position="600"/>
        <end position="620"/>
    </location>
</feature>
<dbReference type="Gene3D" id="3.10.20.90">
    <property type="entry name" value="Phosphatidylinositol 3-kinase Catalytic Subunit, Chain A, domain 1"/>
    <property type="match status" value="2"/>
</dbReference>
<reference evidence="17" key="1">
    <citation type="submission" date="2025-08" db="UniProtKB">
        <authorList>
            <consortium name="RefSeq"/>
        </authorList>
    </citation>
    <scope>IDENTIFICATION</scope>
    <source>
        <tissue evidence="17">Blood</tissue>
    </source>
</reference>
<dbReference type="InterPro" id="IPR050588">
    <property type="entry name" value="WNK_Ser-Thr_kinase"/>
</dbReference>
<feature type="compositionally biased region" description="Pro residues" evidence="14">
    <location>
        <begin position="704"/>
        <end position="728"/>
    </location>
</feature>
<accession>A0A6J2ES87</accession>
<feature type="region of interest" description="Disordered" evidence="14">
    <location>
        <begin position="1268"/>
        <end position="1501"/>
    </location>
</feature>
<dbReference type="Pfam" id="PF00069">
    <property type="entry name" value="Pkinase"/>
    <property type="match status" value="1"/>
</dbReference>
<dbReference type="GO" id="GO:0005737">
    <property type="term" value="C:cytoplasm"/>
    <property type="evidence" value="ECO:0007669"/>
    <property type="project" value="UniProtKB-SubCell"/>
</dbReference>
<keyword evidence="13" id="KW-0175">Coiled coil</keyword>
<dbReference type="Gene3D" id="1.10.510.10">
    <property type="entry name" value="Transferase(Phosphotransferase) domain 1"/>
    <property type="match status" value="1"/>
</dbReference>
<dbReference type="InterPro" id="IPR056865">
    <property type="entry name" value="CCTL2_WNK"/>
</dbReference>
<feature type="region of interest" description="Disordered" evidence="14">
    <location>
        <begin position="1886"/>
        <end position="1909"/>
    </location>
</feature>
<dbReference type="FunFam" id="1.10.510.10:FF:000006">
    <property type="entry name" value="Serine/threonine-protein kinase WNK1 isoform 2"/>
    <property type="match status" value="1"/>
</dbReference>
<evidence type="ECO:0000256" key="12">
    <source>
        <dbReference type="ARBA" id="ARBA00048679"/>
    </source>
</evidence>
<keyword evidence="6" id="KW-0597">Phosphoprotein</keyword>
<feature type="compositionally biased region" description="Pro residues" evidence="14">
    <location>
        <begin position="1468"/>
        <end position="1482"/>
    </location>
</feature>
<comment type="cofactor">
    <cofactor evidence="1">
        <name>Mg(2+)</name>
        <dbReference type="ChEBI" id="CHEBI:18420"/>
    </cofactor>
</comment>
<feature type="compositionally biased region" description="Polar residues" evidence="14">
    <location>
        <begin position="1614"/>
        <end position="1633"/>
    </location>
</feature>
<dbReference type="SMART" id="SM00220">
    <property type="entry name" value="S_TKc"/>
    <property type="match status" value="1"/>
</dbReference>
<feature type="compositionally biased region" description="Low complexity" evidence="14">
    <location>
        <begin position="1337"/>
        <end position="1354"/>
    </location>
</feature>
<evidence type="ECO:0000256" key="9">
    <source>
        <dbReference type="ARBA" id="ARBA00022777"/>
    </source>
</evidence>
<evidence type="ECO:0000256" key="10">
    <source>
        <dbReference type="ARBA" id="ARBA00022840"/>
    </source>
</evidence>
<keyword evidence="16" id="KW-1185">Reference proteome</keyword>
<organism evidence="16 17">
    <name type="scientific">Zalophus californianus</name>
    <name type="common">California sealion</name>
    <dbReference type="NCBI Taxonomy" id="9704"/>
    <lineage>
        <taxon>Eukaryota</taxon>
        <taxon>Metazoa</taxon>
        <taxon>Chordata</taxon>
        <taxon>Craniata</taxon>
        <taxon>Vertebrata</taxon>
        <taxon>Euteleostomi</taxon>
        <taxon>Mammalia</taxon>
        <taxon>Eutheria</taxon>
        <taxon>Laurasiatheria</taxon>
        <taxon>Carnivora</taxon>
        <taxon>Caniformia</taxon>
        <taxon>Pinnipedia</taxon>
        <taxon>Otariidae</taxon>
        <taxon>Zalophus</taxon>
    </lineage>
</organism>
<dbReference type="InterPro" id="IPR024678">
    <property type="entry name" value="Kinase_OSR1/WNK_CCT"/>
</dbReference>
<sequence>MDGDGGRRDGPRALTEAGRGAGPAGMAEPAAVPRARAARPGPQRFLRRSVVESDQEEPPGLEAAEAPSAQPPQPLQRRVLLLCKTRRLIAERARGRPAAPAAPGAAAPPGAPADPGPPPAGAREPGPDPEPAPSGGPREAAAAAAAGREDAAASEARPEPGRPRRDEPEEDDDEDDLKAVATSLDGRFLKFDIELGRGSFKTVYKGLDTETWVEVAWCELQDRKLTKLERQRFKEEAEMLKGLQHPNIVRFYDFWESSARGKRCIVLVTELMTSGTLKTYLKRFKVMKPKVLRSWCRQILKGLLFLHTRTPPIIHRDLKCDNIFITGPTGSVKIGDLGLATLKRASFAKSVIGTPEFMAPEMYEEHYDESVDVYAFGMCMLEMATSEYPYSECQNAAQIYRKVTCGIKPASFEKVHDPEIKEIIGECICKNKEERYEIKDLLSHAFFAEDTGVRVELAEEDHGRKSTIALRLWVEDPKKLKGKPKDNGAIEFTFDLEKETPDGVAQEMIESGFFHESDVKIVAKSIRDRVALIQWRRERIWPALQPPEQRDPGSPDKARGPPAPLQVQVTYHAQAGLPEPEEPEADQHLLPTALPASATSLASDSTFDSGQGSTVYSDSQSSQQSVVLGSLADAAPPPTQCVCSPPVSVSVSDGPVLPYSLPSLGTYQQPAAPGVPVGSIPPPAHPPLPQQHFPEPAISFAPVPTGPGQPAPPGHQPPPLAQPAPLPPVLAAPSVGPLQPVPPHLPPYLAPTSQVVAPAQLKPLQMPPAHLQPLSQVPAQVPPLPVGPPIAPLAPIDGLPAALPDLPAASGPAVPAPSQYFSPTVILPSLPLSAAAAPLPASPALPLQAVKLPHPAGAPLAVPCRTIVPNVAATATAIPLLAVAPQGVAALSIHPAAVAQLPAQPVYPATFPQMVPSDIPPSPLHVAQNVRAAPAQPAPPTLPQPHQPSIARLPEQAAPAGGAGSQILLGHPPPYGADVTAQVPVAPAPATILSPPLPEALPPAVPELPQLPSSLGPAVVAASQSLPIQTAPLLPPATRPLPPTGPGITSPCPAVRLTVEPAPEEQASQDKQPGPPQSCESYGGSDVPSGRETSDSCEGAFGGGRLEGRATRKHHRRSTRARSRQERASRPRLTILNVCNTGDKMVECQLETHNHKMVTFKFDLDGDAPDEIATYMVEHDFILQAERETFIEQMKDVMDKAEDMLSEDTDIDRGSDPGTSPPHLSTCGLGTREESHQSQANAPVYQQNVLHTGKRWFIICPVAEHPAVEAPESSPPLPPSSVQPEASQDTAPCKDQLSLKEKSSFPASPQPLSQAGPRDIPGGAPAPLVPPSPPVTALPQDTAAAAASPKAEPAMGTAVQAGGPGTSQGTASERETPQPLAETRDTQLAAQPLGAGAGPCAPPLEAPRYPTGLGEPASAREATAQGEPLRAPAPAPSAPSGTPQPALGQPLPPLPPVVGAISLATPQLPSPPLGPTVPPQPPSALESDGEGPPPRVGFVDSTIKSLDEKLRTLLYQEHMPTSSASAGTPVEVGDRDLTLEPQPVLGKSETAPGLGAALDQAGSSPVTAESSLSQVTASGLPTAPSAPQDVPAPAFPAHLEPADHSGGLPGEPSAQPTLSSLGTLTEDGQTGHPQVQGILASESPRKHPGQQDSSSPAKTVGRFSVVSTQDEWTLGPPHSLRYSAPPDVYLKEAPHSPDVKLAVRRAQTASSIEVGAGEPVSSDSGDECPRRRPPVQKHASLPSGGGVASDLVKKATAFLHRSSRAGSPGPETPSRVGVKVPTISVTSFHSQSSYISSDNDSEIEDADIRKELQSLREKHLKEISELQSQQKQEIEALYRRLGKPLPPNLGLFHTAPPAGRRRKSKSKLKAGKLLNPLVQQLKVVASSTGSSTSSLVPGPEPGPQPTLHVQAQANNSNNKTGTFTDDLHKLVDEWTSKTVGAAQLKPSLNQLKQTQRLHGMEVTAGWPPAASEPQAKCWKLHSERACAPAHTLVADILLCCSHISPSPEDERPSSSSGDTMSDPSAQPSSHRGHSWNHPSPAHARYCPFRPTSPTLCPASGPVRNPVPPSRVLGALGGPGGQPEPQPPAGLGCSRCACTAGVLEATCGQRAWP</sequence>
<evidence type="ECO:0000256" key="7">
    <source>
        <dbReference type="ARBA" id="ARBA00022679"/>
    </source>
</evidence>
<feature type="compositionally biased region" description="Pro residues" evidence="14">
    <location>
        <begin position="109"/>
        <end position="120"/>
    </location>
</feature>
<gene>
    <name evidence="17" type="primary">WNK2</name>
</gene>
<feature type="region of interest" description="Disordered" evidence="14">
    <location>
        <begin position="1518"/>
        <end position="1678"/>
    </location>
</feature>
<dbReference type="CDD" id="cd14032">
    <property type="entry name" value="STKc_WNK2_like"/>
    <property type="match status" value="1"/>
</dbReference>
<keyword evidence="5" id="KW-0723">Serine/threonine-protein kinase</keyword>
<feature type="region of interest" description="Disordered" evidence="14">
    <location>
        <begin position="543"/>
        <end position="563"/>
    </location>
</feature>
<keyword evidence="10" id="KW-0067">ATP-binding</keyword>
<feature type="compositionally biased region" description="Basic and acidic residues" evidence="14">
    <location>
        <begin position="147"/>
        <end position="167"/>
    </location>
</feature>
<feature type="region of interest" description="Disordered" evidence="14">
    <location>
        <begin position="91"/>
        <end position="176"/>
    </location>
</feature>
<feature type="compositionally biased region" description="Low complexity" evidence="14">
    <location>
        <begin position="96"/>
        <end position="108"/>
    </location>
</feature>
<evidence type="ECO:0000256" key="6">
    <source>
        <dbReference type="ARBA" id="ARBA00022553"/>
    </source>
</evidence>
<feature type="compositionally biased region" description="Pro residues" evidence="14">
    <location>
        <begin position="1327"/>
        <end position="1336"/>
    </location>
</feature>
<evidence type="ECO:0000256" key="4">
    <source>
        <dbReference type="ARBA" id="ARBA00022490"/>
    </source>
</evidence>
<feature type="compositionally biased region" description="Basic and acidic residues" evidence="14">
    <location>
        <begin position="548"/>
        <end position="559"/>
    </location>
</feature>
<dbReference type="GO" id="GO:0004674">
    <property type="term" value="F:protein serine/threonine kinase activity"/>
    <property type="evidence" value="ECO:0007669"/>
    <property type="project" value="UniProtKB-KW"/>
</dbReference>
<feature type="region of interest" description="Disordered" evidence="14">
    <location>
        <begin position="1"/>
        <end position="78"/>
    </location>
</feature>